<evidence type="ECO:0000256" key="5">
    <source>
        <dbReference type="ARBA" id="ARBA00022679"/>
    </source>
</evidence>
<dbReference type="InterPro" id="IPR001497">
    <property type="entry name" value="MethylDNA_cys_MeTrfase_AS"/>
</dbReference>
<sequence length="88" mass="9888">MAKTLTKFQKKVYNIVKQIPRGEVRTYGWVARKIGKPKAARAVGNALNRNPWPLVVPCHRVVAKNGLGGFAQGGQRKRKLLRSEGYRC</sequence>
<comment type="catalytic activity">
    <reaction evidence="8">
        <text>a 6-O-methyl-2'-deoxyguanosine in DNA + L-cysteinyl-[protein] = S-methyl-L-cysteinyl-[protein] + a 2'-deoxyguanosine in DNA</text>
        <dbReference type="Rhea" id="RHEA:24000"/>
        <dbReference type="Rhea" id="RHEA-COMP:10131"/>
        <dbReference type="Rhea" id="RHEA-COMP:10132"/>
        <dbReference type="Rhea" id="RHEA-COMP:11367"/>
        <dbReference type="Rhea" id="RHEA-COMP:11368"/>
        <dbReference type="ChEBI" id="CHEBI:29950"/>
        <dbReference type="ChEBI" id="CHEBI:82612"/>
        <dbReference type="ChEBI" id="CHEBI:85445"/>
        <dbReference type="ChEBI" id="CHEBI:85448"/>
        <dbReference type="EC" id="2.1.1.63"/>
    </reaction>
</comment>
<dbReference type="CDD" id="cd06445">
    <property type="entry name" value="ATase"/>
    <property type="match status" value="1"/>
</dbReference>
<dbReference type="EMBL" id="METP01000057">
    <property type="protein sequence ID" value="OGC03585.1"/>
    <property type="molecule type" value="Genomic_DNA"/>
</dbReference>
<dbReference type="Gene3D" id="1.10.10.10">
    <property type="entry name" value="Winged helix-like DNA-binding domain superfamily/Winged helix DNA-binding domain"/>
    <property type="match status" value="1"/>
</dbReference>
<dbReference type="GO" id="GO:0003908">
    <property type="term" value="F:methylated-DNA-[protein]-cysteine S-methyltransferase activity"/>
    <property type="evidence" value="ECO:0007669"/>
    <property type="project" value="UniProtKB-EC"/>
</dbReference>
<comment type="caution">
    <text evidence="10">The sequence shown here is derived from an EMBL/GenBank/DDBJ whole genome shotgun (WGS) entry which is preliminary data.</text>
</comment>
<feature type="domain" description="Methylated-DNA-[protein]-cysteine S-methyltransferase DNA binding" evidence="9">
    <location>
        <begin position="7"/>
        <end position="85"/>
    </location>
</feature>
<evidence type="ECO:0000313" key="10">
    <source>
        <dbReference type="EMBL" id="OGC03585.1"/>
    </source>
</evidence>
<evidence type="ECO:0000256" key="8">
    <source>
        <dbReference type="ARBA" id="ARBA00049348"/>
    </source>
</evidence>
<keyword evidence="4" id="KW-0489">Methyltransferase</keyword>
<dbReference type="PANTHER" id="PTHR10815:SF13">
    <property type="entry name" value="METHYLATED-DNA--PROTEIN-CYSTEINE METHYLTRANSFERASE"/>
    <property type="match status" value="1"/>
</dbReference>
<name>A0A1F4R5P1_UNCSA</name>
<dbReference type="PANTHER" id="PTHR10815">
    <property type="entry name" value="METHYLATED-DNA--PROTEIN-CYSTEINE METHYLTRANSFERASE"/>
    <property type="match status" value="1"/>
</dbReference>
<protein>
    <recommendedName>
        <fullName evidence="3">methylated-DNA--[protein]-cysteine S-methyltransferase</fullName>
        <ecNumber evidence="3">2.1.1.63</ecNumber>
    </recommendedName>
</protein>
<keyword evidence="5" id="KW-0808">Transferase</keyword>
<evidence type="ECO:0000256" key="2">
    <source>
        <dbReference type="ARBA" id="ARBA00008711"/>
    </source>
</evidence>
<evidence type="ECO:0000256" key="6">
    <source>
        <dbReference type="ARBA" id="ARBA00022763"/>
    </source>
</evidence>
<comment type="catalytic activity">
    <reaction evidence="1">
        <text>a 4-O-methyl-thymidine in DNA + L-cysteinyl-[protein] = a thymidine in DNA + S-methyl-L-cysteinyl-[protein]</text>
        <dbReference type="Rhea" id="RHEA:53428"/>
        <dbReference type="Rhea" id="RHEA-COMP:10131"/>
        <dbReference type="Rhea" id="RHEA-COMP:10132"/>
        <dbReference type="Rhea" id="RHEA-COMP:13555"/>
        <dbReference type="Rhea" id="RHEA-COMP:13556"/>
        <dbReference type="ChEBI" id="CHEBI:29950"/>
        <dbReference type="ChEBI" id="CHEBI:82612"/>
        <dbReference type="ChEBI" id="CHEBI:137386"/>
        <dbReference type="ChEBI" id="CHEBI:137387"/>
        <dbReference type="EC" id="2.1.1.63"/>
    </reaction>
</comment>
<dbReference type="FunFam" id="1.10.10.10:FF:000214">
    <property type="entry name" value="Methylated-DNA--protein-cysteine methyltransferase"/>
    <property type="match status" value="1"/>
</dbReference>
<evidence type="ECO:0000256" key="7">
    <source>
        <dbReference type="ARBA" id="ARBA00023204"/>
    </source>
</evidence>
<dbReference type="NCBIfam" id="TIGR00589">
    <property type="entry name" value="ogt"/>
    <property type="match status" value="1"/>
</dbReference>
<dbReference type="InterPro" id="IPR036388">
    <property type="entry name" value="WH-like_DNA-bd_sf"/>
</dbReference>
<dbReference type="Pfam" id="PF01035">
    <property type="entry name" value="DNA_binding_1"/>
    <property type="match status" value="1"/>
</dbReference>
<proteinExistence type="inferred from homology"/>
<evidence type="ECO:0000256" key="4">
    <source>
        <dbReference type="ARBA" id="ARBA00022603"/>
    </source>
</evidence>
<evidence type="ECO:0000259" key="9">
    <source>
        <dbReference type="Pfam" id="PF01035"/>
    </source>
</evidence>
<gene>
    <name evidence="10" type="ORF">A3H38_05295</name>
</gene>
<keyword evidence="7" id="KW-0234">DNA repair</keyword>
<dbReference type="InterPro" id="IPR036217">
    <property type="entry name" value="MethylDNA_cys_MeTrfase_DNAb"/>
</dbReference>
<comment type="similarity">
    <text evidence="2">Belongs to the MGMT family.</text>
</comment>
<keyword evidence="6" id="KW-0227">DNA damage</keyword>
<evidence type="ECO:0000313" key="11">
    <source>
        <dbReference type="Proteomes" id="UP000176938"/>
    </source>
</evidence>
<dbReference type="PROSITE" id="PS00374">
    <property type="entry name" value="MGMT"/>
    <property type="match status" value="1"/>
</dbReference>
<dbReference type="AlphaFoldDB" id="A0A1F4R5P1"/>
<reference evidence="10 11" key="1">
    <citation type="journal article" date="2016" name="Nat. Commun.">
        <title>Thousands of microbial genomes shed light on interconnected biogeochemical processes in an aquifer system.</title>
        <authorList>
            <person name="Anantharaman K."/>
            <person name="Brown C.T."/>
            <person name="Hug L.A."/>
            <person name="Sharon I."/>
            <person name="Castelle C.J."/>
            <person name="Probst A.J."/>
            <person name="Thomas B.C."/>
            <person name="Singh A."/>
            <person name="Wilkins M.J."/>
            <person name="Karaoz U."/>
            <person name="Brodie E.L."/>
            <person name="Williams K.H."/>
            <person name="Hubbard S.S."/>
            <person name="Banfield J.F."/>
        </authorList>
    </citation>
    <scope>NUCLEOTIDE SEQUENCE [LARGE SCALE GENOMIC DNA]</scope>
</reference>
<evidence type="ECO:0000256" key="1">
    <source>
        <dbReference type="ARBA" id="ARBA00001286"/>
    </source>
</evidence>
<dbReference type="GO" id="GO:0032259">
    <property type="term" value="P:methylation"/>
    <property type="evidence" value="ECO:0007669"/>
    <property type="project" value="UniProtKB-KW"/>
</dbReference>
<dbReference type="EC" id="2.1.1.63" evidence="3"/>
<evidence type="ECO:0000256" key="3">
    <source>
        <dbReference type="ARBA" id="ARBA00011918"/>
    </source>
</evidence>
<organism evidence="10 11">
    <name type="scientific">candidate division WOR-1 bacterium RIFCSPLOWO2_02_FULL_46_20</name>
    <dbReference type="NCBI Taxonomy" id="1802567"/>
    <lineage>
        <taxon>Bacteria</taxon>
        <taxon>Bacillati</taxon>
        <taxon>Saganbacteria</taxon>
    </lineage>
</organism>
<dbReference type="InterPro" id="IPR014048">
    <property type="entry name" value="MethylDNA_cys_MeTrfase_DNA-bd"/>
</dbReference>
<dbReference type="Proteomes" id="UP000176938">
    <property type="component" value="Unassembled WGS sequence"/>
</dbReference>
<accession>A0A1F4R5P1</accession>
<dbReference type="GO" id="GO:0006281">
    <property type="term" value="P:DNA repair"/>
    <property type="evidence" value="ECO:0007669"/>
    <property type="project" value="UniProtKB-KW"/>
</dbReference>
<dbReference type="SUPFAM" id="SSF46767">
    <property type="entry name" value="Methylated DNA-protein cysteine methyltransferase, C-terminal domain"/>
    <property type="match status" value="1"/>
</dbReference>